<dbReference type="RefSeq" id="WP_400877667.1">
    <property type="nucleotide sequence ID" value="NZ_JBIWXY010000001.1"/>
</dbReference>
<protein>
    <submittedName>
        <fullName evidence="1">Uncharacterized protein</fullName>
    </submittedName>
</protein>
<keyword evidence="2" id="KW-1185">Reference proteome</keyword>
<evidence type="ECO:0000313" key="1">
    <source>
        <dbReference type="EMBL" id="MFJ5444626.1"/>
    </source>
</evidence>
<reference evidence="1 2" key="1">
    <citation type="submission" date="2024-11" db="EMBL/GenBank/DDBJ databases">
        <authorList>
            <person name="Kaparullina E.N."/>
            <person name="Delegan Y.A."/>
            <person name="Doronina N.V."/>
        </authorList>
    </citation>
    <scope>NUCLEOTIDE SEQUENCE [LARGE SCALE GENOMIC DNA]</scope>
    <source>
        <strain evidence="1 2">7sh_L</strain>
    </source>
</reference>
<proteinExistence type="predicted"/>
<gene>
    <name evidence="1" type="ORF">ACIKP9_00130</name>
</gene>
<dbReference type="Proteomes" id="UP001617669">
    <property type="component" value="Unassembled WGS sequence"/>
</dbReference>
<comment type="caution">
    <text evidence="1">The sequence shown here is derived from an EMBL/GenBank/DDBJ whole genome shotgun (WGS) entry which is preliminary data.</text>
</comment>
<name>A0ABW8GGX9_9PROT</name>
<organism evidence="1 2">
    <name type="scientific">Methylobacillus methanolivorans</name>
    <dbReference type="NCBI Taxonomy" id="1848927"/>
    <lineage>
        <taxon>Bacteria</taxon>
        <taxon>Pseudomonadati</taxon>
        <taxon>Pseudomonadota</taxon>
        <taxon>Betaproteobacteria</taxon>
        <taxon>Nitrosomonadales</taxon>
        <taxon>Methylophilaceae</taxon>
        <taxon>Methylobacillus</taxon>
    </lineage>
</organism>
<dbReference type="EMBL" id="JBIWXY010000001">
    <property type="protein sequence ID" value="MFJ5444626.1"/>
    <property type="molecule type" value="Genomic_DNA"/>
</dbReference>
<sequence length="221" mass="24226">MDAHPSRRGFHFLGNARASMTSSSQIYKTSTSFRLWEAALLILGENPSNWTPEKLTQSPPAGYTALLDAMLTDAATPLNDGDPVESQRKPGTWYTEYALHIEPESRLLERAEIPEPDKQLIQVDRGVIEAWAEHRGLSIVLPTDTGLSGAVTLDLTELPEELRIAIEAWQALSPVKIPGKASKGQIEDWLKSHHSALSDSARGRIATVINWNKTGGAPKTP</sequence>
<evidence type="ECO:0000313" key="2">
    <source>
        <dbReference type="Proteomes" id="UP001617669"/>
    </source>
</evidence>
<accession>A0ABW8GGX9</accession>